<dbReference type="STRING" id="1095629.A0A0C9XJZ3"/>
<comment type="similarity">
    <text evidence="1">Belongs to the histone H2B family.</text>
</comment>
<sequence length="58" mass="6317">MGRRDARVRNTSYLIGSSSVLKQVHPDTCISNKVTAIHNSPVSDIFKHIALTPQTGTP</sequence>
<dbReference type="AlphaFoldDB" id="A0A0C9XJZ3"/>
<evidence type="ECO:0000256" key="1">
    <source>
        <dbReference type="ARBA" id="ARBA00006846"/>
    </source>
</evidence>
<keyword evidence="3" id="KW-1185">Reference proteome</keyword>
<dbReference type="Proteomes" id="UP000054477">
    <property type="component" value="Unassembled WGS sequence"/>
</dbReference>
<dbReference type="EMBL" id="KN838560">
    <property type="protein sequence ID" value="KIK05361.1"/>
    <property type="molecule type" value="Genomic_DNA"/>
</dbReference>
<reference evidence="2 3" key="1">
    <citation type="submission" date="2014-04" db="EMBL/GenBank/DDBJ databases">
        <authorList>
            <consortium name="DOE Joint Genome Institute"/>
            <person name="Kuo A."/>
            <person name="Kohler A."/>
            <person name="Nagy L.G."/>
            <person name="Floudas D."/>
            <person name="Copeland A."/>
            <person name="Barry K.W."/>
            <person name="Cichocki N."/>
            <person name="Veneault-Fourrey C."/>
            <person name="LaButti K."/>
            <person name="Lindquist E.A."/>
            <person name="Lipzen A."/>
            <person name="Lundell T."/>
            <person name="Morin E."/>
            <person name="Murat C."/>
            <person name="Sun H."/>
            <person name="Tunlid A."/>
            <person name="Henrissat B."/>
            <person name="Grigoriev I.V."/>
            <person name="Hibbett D.S."/>
            <person name="Martin F."/>
            <person name="Nordberg H.P."/>
            <person name="Cantor M.N."/>
            <person name="Hua S.X."/>
        </authorList>
    </citation>
    <scope>NUCLEOTIDE SEQUENCE [LARGE SCALE GENOMIC DNA]</scope>
    <source>
        <strain evidence="2 3">LaAM-08-1</strain>
    </source>
</reference>
<organism evidence="2 3">
    <name type="scientific">Laccaria amethystina LaAM-08-1</name>
    <dbReference type="NCBI Taxonomy" id="1095629"/>
    <lineage>
        <taxon>Eukaryota</taxon>
        <taxon>Fungi</taxon>
        <taxon>Dikarya</taxon>
        <taxon>Basidiomycota</taxon>
        <taxon>Agaricomycotina</taxon>
        <taxon>Agaricomycetes</taxon>
        <taxon>Agaricomycetidae</taxon>
        <taxon>Agaricales</taxon>
        <taxon>Agaricineae</taxon>
        <taxon>Hydnangiaceae</taxon>
        <taxon>Laccaria</taxon>
    </lineage>
</organism>
<protein>
    <submittedName>
        <fullName evidence="2">Uncharacterized protein</fullName>
    </submittedName>
</protein>
<proteinExistence type="inferred from homology"/>
<dbReference type="PRINTS" id="PR00621">
    <property type="entry name" value="HISTONEH2B"/>
</dbReference>
<evidence type="ECO:0000313" key="3">
    <source>
        <dbReference type="Proteomes" id="UP000054477"/>
    </source>
</evidence>
<name>A0A0C9XJZ3_9AGAR</name>
<dbReference type="SUPFAM" id="SSF47113">
    <property type="entry name" value="Histone-fold"/>
    <property type="match status" value="1"/>
</dbReference>
<dbReference type="InterPro" id="IPR009072">
    <property type="entry name" value="Histone-fold"/>
</dbReference>
<accession>A0A0C9XJZ3</accession>
<dbReference type="InterPro" id="IPR000558">
    <property type="entry name" value="Histone_H2B"/>
</dbReference>
<dbReference type="HOGENOM" id="CLU_2979436_0_0_1"/>
<dbReference type="GO" id="GO:0003677">
    <property type="term" value="F:DNA binding"/>
    <property type="evidence" value="ECO:0007669"/>
    <property type="project" value="InterPro"/>
</dbReference>
<evidence type="ECO:0000313" key="2">
    <source>
        <dbReference type="EMBL" id="KIK05361.1"/>
    </source>
</evidence>
<reference evidence="3" key="2">
    <citation type="submission" date="2015-01" db="EMBL/GenBank/DDBJ databases">
        <title>Evolutionary Origins and Diversification of the Mycorrhizal Mutualists.</title>
        <authorList>
            <consortium name="DOE Joint Genome Institute"/>
            <consortium name="Mycorrhizal Genomics Consortium"/>
            <person name="Kohler A."/>
            <person name="Kuo A."/>
            <person name="Nagy L.G."/>
            <person name="Floudas D."/>
            <person name="Copeland A."/>
            <person name="Barry K.W."/>
            <person name="Cichocki N."/>
            <person name="Veneault-Fourrey C."/>
            <person name="LaButti K."/>
            <person name="Lindquist E.A."/>
            <person name="Lipzen A."/>
            <person name="Lundell T."/>
            <person name="Morin E."/>
            <person name="Murat C."/>
            <person name="Riley R."/>
            <person name="Ohm R."/>
            <person name="Sun H."/>
            <person name="Tunlid A."/>
            <person name="Henrissat B."/>
            <person name="Grigoriev I.V."/>
            <person name="Hibbett D.S."/>
            <person name="Martin F."/>
        </authorList>
    </citation>
    <scope>NUCLEOTIDE SEQUENCE [LARGE SCALE GENOMIC DNA]</scope>
    <source>
        <strain evidence="3">LaAM-08-1</strain>
    </source>
</reference>
<dbReference type="GO" id="GO:0000786">
    <property type="term" value="C:nucleosome"/>
    <property type="evidence" value="ECO:0007669"/>
    <property type="project" value="InterPro"/>
</dbReference>
<gene>
    <name evidence="2" type="ORF">K443DRAFT_91386</name>
</gene>
<dbReference type="OrthoDB" id="2988634at2759"/>
<dbReference type="Gene3D" id="1.10.20.10">
    <property type="entry name" value="Histone, subunit A"/>
    <property type="match status" value="1"/>
</dbReference>
<dbReference type="GO" id="GO:0030527">
    <property type="term" value="F:structural constituent of chromatin"/>
    <property type="evidence" value="ECO:0007669"/>
    <property type="project" value="InterPro"/>
</dbReference>
<dbReference type="GO" id="GO:0046982">
    <property type="term" value="F:protein heterodimerization activity"/>
    <property type="evidence" value="ECO:0007669"/>
    <property type="project" value="InterPro"/>
</dbReference>